<reference evidence="1" key="1">
    <citation type="journal article" date="2019" name="bioRxiv">
        <title>The Genome of the Zebra Mussel, Dreissena polymorpha: A Resource for Invasive Species Research.</title>
        <authorList>
            <person name="McCartney M.A."/>
            <person name="Auch B."/>
            <person name="Kono T."/>
            <person name="Mallez S."/>
            <person name="Zhang Y."/>
            <person name="Obille A."/>
            <person name="Becker A."/>
            <person name="Abrahante J.E."/>
            <person name="Garbe J."/>
            <person name="Badalamenti J.P."/>
            <person name="Herman A."/>
            <person name="Mangelson H."/>
            <person name="Liachko I."/>
            <person name="Sullivan S."/>
            <person name="Sone E.D."/>
            <person name="Koren S."/>
            <person name="Silverstein K.A.T."/>
            <person name="Beckman K.B."/>
            <person name="Gohl D.M."/>
        </authorList>
    </citation>
    <scope>NUCLEOTIDE SEQUENCE</scope>
    <source>
        <strain evidence="1">Duluth1</strain>
        <tissue evidence="1">Whole animal</tissue>
    </source>
</reference>
<comment type="caution">
    <text evidence="1">The sequence shown here is derived from an EMBL/GenBank/DDBJ whole genome shotgun (WGS) entry which is preliminary data.</text>
</comment>
<evidence type="ECO:0000313" key="1">
    <source>
        <dbReference type="EMBL" id="KAH3739102.1"/>
    </source>
</evidence>
<name>A0A9D4I075_DREPO</name>
<dbReference type="Proteomes" id="UP000828390">
    <property type="component" value="Unassembled WGS sequence"/>
</dbReference>
<organism evidence="1 2">
    <name type="scientific">Dreissena polymorpha</name>
    <name type="common">Zebra mussel</name>
    <name type="synonym">Mytilus polymorpha</name>
    <dbReference type="NCBI Taxonomy" id="45954"/>
    <lineage>
        <taxon>Eukaryota</taxon>
        <taxon>Metazoa</taxon>
        <taxon>Spiralia</taxon>
        <taxon>Lophotrochozoa</taxon>
        <taxon>Mollusca</taxon>
        <taxon>Bivalvia</taxon>
        <taxon>Autobranchia</taxon>
        <taxon>Heteroconchia</taxon>
        <taxon>Euheterodonta</taxon>
        <taxon>Imparidentia</taxon>
        <taxon>Neoheterodontei</taxon>
        <taxon>Myida</taxon>
        <taxon>Dreissenoidea</taxon>
        <taxon>Dreissenidae</taxon>
        <taxon>Dreissena</taxon>
    </lineage>
</organism>
<reference evidence="1" key="2">
    <citation type="submission" date="2020-11" db="EMBL/GenBank/DDBJ databases">
        <authorList>
            <person name="McCartney M.A."/>
            <person name="Auch B."/>
            <person name="Kono T."/>
            <person name="Mallez S."/>
            <person name="Becker A."/>
            <person name="Gohl D.M."/>
            <person name="Silverstein K.A.T."/>
            <person name="Koren S."/>
            <person name="Bechman K.B."/>
            <person name="Herman A."/>
            <person name="Abrahante J.E."/>
            <person name="Garbe J."/>
        </authorList>
    </citation>
    <scope>NUCLEOTIDE SEQUENCE</scope>
    <source>
        <strain evidence="1">Duluth1</strain>
        <tissue evidence="1">Whole animal</tissue>
    </source>
</reference>
<accession>A0A9D4I075</accession>
<evidence type="ECO:0000313" key="2">
    <source>
        <dbReference type="Proteomes" id="UP000828390"/>
    </source>
</evidence>
<dbReference type="AlphaFoldDB" id="A0A9D4I075"/>
<proteinExistence type="predicted"/>
<gene>
    <name evidence="1" type="ORF">DPMN_045749</name>
</gene>
<protein>
    <submittedName>
        <fullName evidence="1">Uncharacterized protein</fullName>
    </submittedName>
</protein>
<keyword evidence="2" id="KW-1185">Reference proteome</keyword>
<dbReference type="EMBL" id="JAIWYP010000011">
    <property type="protein sequence ID" value="KAH3739102.1"/>
    <property type="molecule type" value="Genomic_DNA"/>
</dbReference>
<sequence length="74" mass="8580">MPANARNSKGIRSMNELFAMKKNQAFESKLTQRVSAMSRDFYGRRETLKQDIRSVYEDLQEIRLSTGYSLDNVS</sequence>